<evidence type="ECO:0000256" key="2">
    <source>
        <dbReference type="PROSITE-ProRule" id="PRU00035"/>
    </source>
</evidence>
<dbReference type="InterPro" id="IPR001487">
    <property type="entry name" value="Bromodomain"/>
</dbReference>
<dbReference type="PANTHER" id="PTHR37888">
    <property type="entry name" value="DNA-BINDING BROMODOMAIN-CONTAINING PROTEIN"/>
    <property type="match status" value="1"/>
</dbReference>
<keyword evidence="1 2" id="KW-0103">Bromodomain</keyword>
<dbReference type="AlphaFoldDB" id="A0AAV7EW53"/>
<dbReference type="EMBL" id="JAINDJ010000003">
    <property type="protein sequence ID" value="KAG9452719.1"/>
    <property type="molecule type" value="Genomic_DNA"/>
</dbReference>
<dbReference type="SMART" id="SM00297">
    <property type="entry name" value="BROMO"/>
    <property type="match status" value="1"/>
</dbReference>
<feature type="compositionally biased region" description="Polar residues" evidence="4">
    <location>
        <begin position="359"/>
        <end position="374"/>
    </location>
</feature>
<gene>
    <name evidence="6" type="ORF">H6P81_005623</name>
</gene>
<accession>A0AAV7EW53</accession>
<feature type="compositionally biased region" description="Basic residues" evidence="4">
    <location>
        <begin position="383"/>
        <end position="396"/>
    </location>
</feature>
<evidence type="ECO:0000313" key="7">
    <source>
        <dbReference type="Proteomes" id="UP000825729"/>
    </source>
</evidence>
<dbReference type="PROSITE" id="PS50014">
    <property type="entry name" value="BROMODOMAIN_2"/>
    <property type="match status" value="1"/>
</dbReference>
<reference evidence="6 7" key="1">
    <citation type="submission" date="2021-07" db="EMBL/GenBank/DDBJ databases">
        <title>The Aristolochia fimbriata genome: insights into angiosperm evolution, floral development and chemical biosynthesis.</title>
        <authorList>
            <person name="Jiao Y."/>
        </authorList>
    </citation>
    <scope>NUCLEOTIDE SEQUENCE [LARGE SCALE GENOMIC DNA]</scope>
    <source>
        <strain evidence="6">IBCAS-2021</strain>
        <tissue evidence="6">Leaf</tissue>
    </source>
</reference>
<sequence length="477" mass="53018">MEEEKLRWGTWEELLLGGAVLRHGTLAWEAVALELQARSLRPNRFTPKECEAKYEDLQERYSGCSAWFEELRKQRVAELKRDLEESEDSIGSLKTKLRRLISEREDGGSDDLDAGFNIESINDDKEKSRARSSAGSLTEESTQFWSAPDHRGDGEEAETEGRATMEAKVVDGECTRATELQTASGKSRSFEIGQACVRKRRGKRKRKARASVVKDASAGESDLLSSVAAAADGDHDPPSDRNSSEKKNLEALLESVMEEENASVFRRRSETQRRAKYKRSIRRHVDFGTLRSGIRDGAIPSTMELYRDLLLLSSNAIAFYPKSSPEYQSALSLRASPVLSRLRKEYSPAAASGHRRVPTSATGSLRTGDTTASVSGDHVPSSTKKRSRRPYNRRTKTTTGKTQNSIPTTTGKTQNSIPTTTKTIQKTVAFSGGSPPVDDRSPPPQPARKRGVGRPPGGGRDREKRERLPRGRKKQRR</sequence>
<evidence type="ECO:0000256" key="4">
    <source>
        <dbReference type="SAM" id="MobiDB-lite"/>
    </source>
</evidence>
<feature type="compositionally biased region" description="Basic and acidic residues" evidence="4">
    <location>
        <begin position="148"/>
        <end position="163"/>
    </location>
</feature>
<organism evidence="6 7">
    <name type="scientific">Aristolochia fimbriata</name>
    <name type="common">White veined hardy Dutchman's pipe vine</name>
    <dbReference type="NCBI Taxonomy" id="158543"/>
    <lineage>
        <taxon>Eukaryota</taxon>
        <taxon>Viridiplantae</taxon>
        <taxon>Streptophyta</taxon>
        <taxon>Embryophyta</taxon>
        <taxon>Tracheophyta</taxon>
        <taxon>Spermatophyta</taxon>
        <taxon>Magnoliopsida</taxon>
        <taxon>Magnoliidae</taxon>
        <taxon>Piperales</taxon>
        <taxon>Aristolochiaceae</taxon>
        <taxon>Aristolochia</taxon>
    </lineage>
</organism>
<name>A0AAV7EW53_ARIFI</name>
<proteinExistence type="predicted"/>
<feature type="compositionally biased region" description="Polar residues" evidence="4">
    <location>
        <begin position="131"/>
        <end position="145"/>
    </location>
</feature>
<dbReference type="Pfam" id="PF00439">
    <property type="entry name" value="Bromodomain"/>
    <property type="match status" value="1"/>
</dbReference>
<feature type="domain" description="Bromo" evidence="5">
    <location>
        <begin position="257"/>
        <end position="327"/>
    </location>
</feature>
<comment type="caution">
    <text evidence="6">The sequence shown here is derived from an EMBL/GenBank/DDBJ whole genome shotgun (WGS) entry which is preliminary data.</text>
</comment>
<evidence type="ECO:0000256" key="3">
    <source>
        <dbReference type="SAM" id="Coils"/>
    </source>
</evidence>
<feature type="compositionally biased region" description="Polar residues" evidence="4">
    <location>
        <begin position="397"/>
        <end position="428"/>
    </location>
</feature>
<dbReference type="PANTHER" id="PTHR37888:SF4">
    <property type="entry name" value="OS07G0565300 PROTEIN"/>
    <property type="match status" value="1"/>
</dbReference>
<feature type="region of interest" description="Disordered" evidence="4">
    <location>
        <begin position="123"/>
        <end position="163"/>
    </location>
</feature>
<evidence type="ECO:0000256" key="1">
    <source>
        <dbReference type="ARBA" id="ARBA00023117"/>
    </source>
</evidence>
<evidence type="ECO:0000313" key="6">
    <source>
        <dbReference type="EMBL" id="KAG9452719.1"/>
    </source>
</evidence>
<feature type="region of interest" description="Disordered" evidence="4">
    <location>
        <begin position="347"/>
        <end position="477"/>
    </location>
</feature>
<dbReference type="SUPFAM" id="SSF47370">
    <property type="entry name" value="Bromodomain"/>
    <property type="match status" value="1"/>
</dbReference>
<dbReference type="Gene3D" id="1.20.920.10">
    <property type="entry name" value="Bromodomain-like"/>
    <property type="match status" value="1"/>
</dbReference>
<feature type="coiled-coil region" evidence="3">
    <location>
        <begin position="76"/>
        <end position="103"/>
    </location>
</feature>
<evidence type="ECO:0000259" key="5">
    <source>
        <dbReference type="PROSITE" id="PS50014"/>
    </source>
</evidence>
<feature type="compositionally biased region" description="Basic and acidic residues" evidence="4">
    <location>
        <begin position="459"/>
        <end position="469"/>
    </location>
</feature>
<dbReference type="Proteomes" id="UP000825729">
    <property type="component" value="Unassembled WGS sequence"/>
</dbReference>
<keyword evidence="7" id="KW-1185">Reference proteome</keyword>
<keyword evidence="3" id="KW-0175">Coiled coil</keyword>
<protein>
    <recommendedName>
        <fullName evidence="5">Bromo domain-containing protein</fullName>
    </recommendedName>
</protein>
<dbReference type="InterPro" id="IPR036427">
    <property type="entry name" value="Bromodomain-like_sf"/>
</dbReference>